<dbReference type="InterPro" id="IPR036866">
    <property type="entry name" value="RibonucZ/Hydroxyglut_hydro"/>
</dbReference>
<accession>A0A382RWB9</accession>
<evidence type="ECO:0000313" key="2">
    <source>
        <dbReference type="EMBL" id="SVD01943.1"/>
    </source>
</evidence>
<proteinExistence type="predicted"/>
<dbReference type="EMBL" id="UINC01124650">
    <property type="protein sequence ID" value="SVD01943.1"/>
    <property type="molecule type" value="Genomic_DNA"/>
</dbReference>
<evidence type="ECO:0000259" key="1">
    <source>
        <dbReference type="Pfam" id="PF12706"/>
    </source>
</evidence>
<protein>
    <recommendedName>
        <fullName evidence="1">Metallo-beta-lactamase domain-containing protein</fullName>
    </recommendedName>
</protein>
<feature type="non-terminal residue" evidence="2">
    <location>
        <position position="1"/>
    </location>
</feature>
<dbReference type="Gene3D" id="3.60.15.10">
    <property type="entry name" value="Ribonuclease Z/Hydroxyacylglutathione hydrolase-like"/>
    <property type="match status" value="1"/>
</dbReference>
<dbReference type="PANTHER" id="PTHR43546">
    <property type="entry name" value="UPF0173 METAL-DEPENDENT HYDROLASE MJ1163-RELATED"/>
    <property type="match status" value="1"/>
</dbReference>
<dbReference type="PANTHER" id="PTHR43546:SF3">
    <property type="entry name" value="UPF0173 METAL-DEPENDENT HYDROLASE MJ1163"/>
    <property type="match status" value="1"/>
</dbReference>
<name>A0A382RWB9_9ZZZZ</name>
<feature type="domain" description="Metallo-beta-lactamase" evidence="1">
    <location>
        <begin position="8"/>
        <end position="159"/>
    </location>
</feature>
<sequence>NADWYAKFAKPDLVLVTHVHGDHFKVPVLKAVAGPKTKLITPPQLLKALPANLQKQATGSAGGKETEVIGLKISAVAGYNLTPARKRYHPKGQGNGYVLTIGGKRIYLSGDTEGTPEMLALKEIDVAFLCMNLPYTMDVAAAAKAVRGFRPKVVYPYHYRGQDTAMFKKLVGTDLGIEVRLHDWYSR</sequence>
<dbReference type="SUPFAM" id="SSF56281">
    <property type="entry name" value="Metallo-hydrolase/oxidoreductase"/>
    <property type="match status" value="1"/>
</dbReference>
<dbReference type="InterPro" id="IPR050114">
    <property type="entry name" value="UPF0173_UPF0282_UlaG_hydrolase"/>
</dbReference>
<dbReference type="AlphaFoldDB" id="A0A382RWB9"/>
<gene>
    <name evidence="2" type="ORF">METZ01_LOCUS354797</name>
</gene>
<reference evidence="2" key="1">
    <citation type="submission" date="2018-05" db="EMBL/GenBank/DDBJ databases">
        <authorList>
            <person name="Lanie J.A."/>
            <person name="Ng W.-L."/>
            <person name="Kazmierczak K.M."/>
            <person name="Andrzejewski T.M."/>
            <person name="Davidsen T.M."/>
            <person name="Wayne K.J."/>
            <person name="Tettelin H."/>
            <person name="Glass J.I."/>
            <person name="Rusch D."/>
            <person name="Podicherti R."/>
            <person name="Tsui H.-C.T."/>
            <person name="Winkler M.E."/>
        </authorList>
    </citation>
    <scope>NUCLEOTIDE SEQUENCE</scope>
</reference>
<dbReference type="InterPro" id="IPR001279">
    <property type="entry name" value="Metallo-B-lactamas"/>
</dbReference>
<organism evidence="2">
    <name type="scientific">marine metagenome</name>
    <dbReference type="NCBI Taxonomy" id="408172"/>
    <lineage>
        <taxon>unclassified sequences</taxon>
        <taxon>metagenomes</taxon>
        <taxon>ecological metagenomes</taxon>
    </lineage>
</organism>
<dbReference type="Pfam" id="PF12706">
    <property type="entry name" value="Lactamase_B_2"/>
    <property type="match status" value="1"/>
</dbReference>